<accession>A0ACC2PTB0</accession>
<dbReference type="Proteomes" id="UP001239111">
    <property type="component" value="Chromosome 1"/>
</dbReference>
<gene>
    <name evidence="1" type="ORF">QAD02_022517</name>
</gene>
<protein>
    <submittedName>
        <fullName evidence="1">Uncharacterized protein</fullName>
    </submittedName>
</protein>
<proteinExistence type="predicted"/>
<evidence type="ECO:0000313" key="1">
    <source>
        <dbReference type="EMBL" id="KAJ8686723.1"/>
    </source>
</evidence>
<keyword evidence="2" id="KW-1185">Reference proteome</keyword>
<organism evidence="1 2">
    <name type="scientific">Eretmocerus hayati</name>
    <dbReference type="NCBI Taxonomy" id="131215"/>
    <lineage>
        <taxon>Eukaryota</taxon>
        <taxon>Metazoa</taxon>
        <taxon>Ecdysozoa</taxon>
        <taxon>Arthropoda</taxon>
        <taxon>Hexapoda</taxon>
        <taxon>Insecta</taxon>
        <taxon>Pterygota</taxon>
        <taxon>Neoptera</taxon>
        <taxon>Endopterygota</taxon>
        <taxon>Hymenoptera</taxon>
        <taxon>Apocrita</taxon>
        <taxon>Proctotrupomorpha</taxon>
        <taxon>Chalcidoidea</taxon>
        <taxon>Aphelinidae</taxon>
        <taxon>Aphelininae</taxon>
        <taxon>Eretmocerus</taxon>
    </lineage>
</organism>
<name>A0ACC2PTB0_9HYME</name>
<comment type="caution">
    <text evidence="1">The sequence shown here is derived from an EMBL/GenBank/DDBJ whole genome shotgun (WGS) entry which is preliminary data.</text>
</comment>
<sequence>MLVLNNMIEPNDKLAKITLIVQQIIGWIWVSKLDIFHLLLLRYYQQGNIYQPHQYNHISHDLSPQSRKSRLDFCQGILHQSEIYSCFMKHFVTIAETPFRRKGRFNTRSLFAMDHDAEFSINQWVAVAGNILIGPQEFSKRVNAFQYLALLRNGLLVLPENHEVDTDRSWILLNRAPLHRNQFHIEEINNVCELRQQVRHVFNKVTPKMLKDVSANFYVRLHLCIQNDGEHFEHVLF</sequence>
<reference evidence="1" key="1">
    <citation type="submission" date="2023-04" db="EMBL/GenBank/DDBJ databases">
        <title>A chromosome-level genome assembly of the parasitoid wasp Eretmocerus hayati.</title>
        <authorList>
            <person name="Zhong Y."/>
            <person name="Liu S."/>
            <person name="Liu Y."/>
        </authorList>
    </citation>
    <scope>NUCLEOTIDE SEQUENCE</scope>
    <source>
        <strain evidence="1">ZJU_SS_LIU_2023</strain>
    </source>
</reference>
<evidence type="ECO:0000313" key="2">
    <source>
        <dbReference type="Proteomes" id="UP001239111"/>
    </source>
</evidence>
<dbReference type="EMBL" id="CM056741">
    <property type="protein sequence ID" value="KAJ8686723.1"/>
    <property type="molecule type" value="Genomic_DNA"/>
</dbReference>